<dbReference type="EMBL" id="UOFM01000239">
    <property type="protein sequence ID" value="VAW77905.1"/>
    <property type="molecule type" value="Genomic_DNA"/>
</dbReference>
<feature type="transmembrane region" description="Helical" evidence="2">
    <location>
        <begin position="109"/>
        <end position="129"/>
    </location>
</feature>
<protein>
    <submittedName>
        <fullName evidence="3">Predicted cobalt transporter CbtA</fullName>
    </submittedName>
</protein>
<dbReference type="InterPro" id="IPR012666">
    <property type="entry name" value="CbtA_put"/>
</dbReference>
<feature type="transmembrane region" description="Helical" evidence="2">
    <location>
        <begin position="149"/>
        <end position="166"/>
    </location>
</feature>
<reference evidence="3" key="1">
    <citation type="submission" date="2018-06" db="EMBL/GenBank/DDBJ databases">
        <authorList>
            <person name="Zhirakovskaya E."/>
        </authorList>
    </citation>
    <scope>NUCLEOTIDE SEQUENCE</scope>
</reference>
<evidence type="ECO:0000313" key="3">
    <source>
        <dbReference type="EMBL" id="VAW77905.1"/>
    </source>
</evidence>
<sequence length="251" mass="26919">MLFRRIVLYALLVGVLSGLLLTAIQFWQVIPIIQSAERYEESVSVQASGHGDGHTGHEHPADAWKPVDGVERTGYTFMSNVLTAAGLALVMLAAIVASRRTNAATRLDWRYGLLWGAGGYAVFFLAPALGLPPEIPGAVAGPLEARQLWWLYAVVFTAAGLAGVAFGKSPWRWVALVLLIVPYLAGAPEPPAEMFPQHPPAAAAELAELAQQFISATAIANAVLWIALGLASVWAARRIISPPDIDTHSRR</sequence>
<feature type="transmembrane region" description="Helical" evidence="2">
    <location>
        <begin position="77"/>
        <end position="97"/>
    </location>
</feature>
<dbReference type="Pfam" id="PF09490">
    <property type="entry name" value="CbtA"/>
    <property type="match status" value="1"/>
</dbReference>
<proteinExistence type="predicted"/>
<gene>
    <name evidence="3" type="ORF">MNBD_GAMMA14-2092</name>
</gene>
<evidence type="ECO:0000256" key="2">
    <source>
        <dbReference type="SAM" id="Phobius"/>
    </source>
</evidence>
<dbReference type="NCBIfam" id="TIGR02458">
    <property type="entry name" value="CbtA"/>
    <property type="match status" value="1"/>
</dbReference>
<organism evidence="3">
    <name type="scientific">hydrothermal vent metagenome</name>
    <dbReference type="NCBI Taxonomy" id="652676"/>
    <lineage>
        <taxon>unclassified sequences</taxon>
        <taxon>metagenomes</taxon>
        <taxon>ecological metagenomes</taxon>
    </lineage>
</organism>
<dbReference type="NCBIfam" id="TIGR01167">
    <property type="entry name" value="LPXTG_anchor"/>
    <property type="match status" value="1"/>
</dbReference>
<feature type="compositionally biased region" description="Basic and acidic residues" evidence="1">
    <location>
        <begin position="51"/>
        <end position="62"/>
    </location>
</feature>
<evidence type="ECO:0000256" key="1">
    <source>
        <dbReference type="SAM" id="MobiDB-lite"/>
    </source>
</evidence>
<feature type="transmembrane region" description="Helical" evidence="2">
    <location>
        <begin position="212"/>
        <end position="236"/>
    </location>
</feature>
<feature type="region of interest" description="Disordered" evidence="1">
    <location>
        <begin position="44"/>
        <end position="65"/>
    </location>
</feature>
<feature type="transmembrane region" description="Helical" evidence="2">
    <location>
        <begin position="173"/>
        <end position="192"/>
    </location>
</feature>
<keyword evidence="2" id="KW-1133">Transmembrane helix</keyword>
<accession>A0A3B0YAP7</accession>
<dbReference type="AlphaFoldDB" id="A0A3B0YAP7"/>
<name>A0A3B0YAP7_9ZZZZ</name>
<feature type="transmembrane region" description="Helical" evidence="2">
    <location>
        <begin position="7"/>
        <end position="30"/>
    </location>
</feature>
<keyword evidence="2" id="KW-0812">Transmembrane</keyword>
<keyword evidence="2" id="KW-0472">Membrane</keyword>